<accession>A0A5C6S1N4</accession>
<comment type="caution">
    <text evidence="1">The sequence shown here is derived from an EMBL/GenBank/DDBJ whole genome shotgun (WGS) entry which is preliminary data.</text>
</comment>
<proteinExistence type="predicted"/>
<organism evidence="1 2">
    <name type="scientific">Phaeodactylibacter luteus</name>
    <dbReference type="NCBI Taxonomy" id="1564516"/>
    <lineage>
        <taxon>Bacteria</taxon>
        <taxon>Pseudomonadati</taxon>
        <taxon>Bacteroidota</taxon>
        <taxon>Saprospiria</taxon>
        <taxon>Saprospirales</taxon>
        <taxon>Haliscomenobacteraceae</taxon>
        <taxon>Phaeodactylibacter</taxon>
    </lineage>
</organism>
<dbReference type="EMBL" id="VOOR01000004">
    <property type="protein sequence ID" value="TXB68293.1"/>
    <property type="molecule type" value="Genomic_DNA"/>
</dbReference>
<keyword evidence="2" id="KW-1185">Reference proteome</keyword>
<evidence type="ECO:0000313" key="1">
    <source>
        <dbReference type="EMBL" id="TXB68293.1"/>
    </source>
</evidence>
<dbReference type="OrthoDB" id="1068986at2"/>
<dbReference type="InterPro" id="IPR005901">
    <property type="entry name" value="GLPGLI"/>
</dbReference>
<evidence type="ECO:0000313" key="2">
    <source>
        <dbReference type="Proteomes" id="UP000321580"/>
    </source>
</evidence>
<dbReference type="AlphaFoldDB" id="A0A5C6S1N4"/>
<dbReference type="Proteomes" id="UP000321580">
    <property type="component" value="Unassembled WGS sequence"/>
</dbReference>
<dbReference type="NCBIfam" id="TIGR01200">
    <property type="entry name" value="GLPGLI"/>
    <property type="match status" value="1"/>
</dbReference>
<name>A0A5C6S1N4_9BACT</name>
<sequence length="273" mass="31423">MYFNHALMPEASCLSYCSRYPLFITSPIPQNMKKKNPLNSILALLFLSYAPLTGQSIKVVYHATAKENIQEILPELSQQKIIYSYSLTINHGASKYCRDSVYVIYDRSDSKEYWPYKEVYKDYNNGVWLEKSGSYMEGYLYEQGLDELRERNTRQQWALTSEQKAIAGIPCRQAIAKNGDVAWFAPDIPYLDGPQDGVFSLPGLVLEYETQYYKWSAVEVLFNAQTVALPDGIRTHKKNTIQLSYNDIMSLGKDKLIIIDAQTPLETWLKFEQ</sequence>
<reference evidence="1 2" key="1">
    <citation type="submission" date="2019-08" db="EMBL/GenBank/DDBJ databases">
        <title>Genome of Phaeodactylibacter luteus.</title>
        <authorList>
            <person name="Bowman J.P."/>
        </authorList>
    </citation>
    <scope>NUCLEOTIDE SEQUENCE [LARGE SCALE GENOMIC DNA]</scope>
    <source>
        <strain evidence="1 2">KCTC 42180</strain>
    </source>
</reference>
<gene>
    <name evidence="1" type="ORF">FRY97_02625</name>
</gene>
<protein>
    <submittedName>
        <fullName evidence="1">GLPGLI family protein</fullName>
    </submittedName>
</protein>